<dbReference type="EC" id="3.2.1.-" evidence="11"/>
<dbReference type="Proteomes" id="UP001162131">
    <property type="component" value="Unassembled WGS sequence"/>
</dbReference>
<comment type="catalytic activity">
    <reaction evidence="8">
        <text>N(4)-(alpha-D-Man-(1-&gt;2)-alpha-D-Man-(1-&gt;2)-alpha-D-Man-(1-&gt;3)-[alpha-D-Man-(1-&gt;3)-[alpha-D-Man-(1-&gt;2)-alpha-D-Man-(1-&gt;6)]-alpha-D-Man-(1-&gt;6)]-beta-D-Man-(1-&gt;4)-beta-D-GlcNAc-(1-&gt;4)-beta-D-GlcNAc)-L-asparaginyl-[protein] (N-glucan mannose isomer 8A1,2,3B1,3) + 3 H2O = N(4)-(alpha-D-Man-(1-&gt;3)-[alpha-D-Man-(1-&gt;3)-[alpha-D-Man-(1-&gt;6)]-alpha-D-Man-(1-&gt;6)]-beta-D-Man-(1-&gt;4)-beta-D-GlcNAc-(1-&gt;4)-beta-D-GlcNAc)-L-asparaginyl-[protein] (N-glucan mannose isomer 5A1,2) + 3 beta-D-mannose</text>
        <dbReference type="Rhea" id="RHEA:56028"/>
        <dbReference type="Rhea" id="RHEA-COMP:14358"/>
        <dbReference type="Rhea" id="RHEA-COMP:14367"/>
        <dbReference type="ChEBI" id="CHEBI:15377"/>
        <dbReference type="ChEBI" id="CHEBI:28563"/>
        <dbReference type="ChEBI" id="CHEBI:59087"/>
        <dbReference type="ChEBI" id="CHEBI:60628"/>
        <dbReference type="EC" id="3.2.1.113"/>
    </reaction>
</comment>
<gene>
    <name evidence="13" type="ORF">BSTOLATCC_MIC1458</name>
</gene>
<evidence type="ECO:0000256" key="11">
    <source>
        <dbReference type="RuleBase" id="RU361193"/>
    </source>
</evidence>
<dbReference type="Gene3D" id="1.50.10.10">
    <property type="match status" value="1"/>
</dbReference>
<dbReference type="EMBL" id="CAJZBQ010000002">
    <property type="protein sequence ID" value="CAG9310616.1"/>
    <property type="molecule type" value="Genomic_DNA"/>
</dbReference>
<accession>A0AAU9IB61</accession>
<evidence type="ECO:0000256" key="4">
    <source>
        <dbReference type="ARBA" id="ARBA00022723"/>
    </source>
</evidence>
<dbReference type="GO" id="GO:0005975">
    <property type="term" value="P:carbohydrate metabolic process"/>
    <property type="evidence" value="ECO:0007669"/>
    <property type="project" value="InterPro"/>
</dbReference>
<evidence type="ECO:0000256" key="3">
    <source>
        <dbReference type="ARBA" id="ARBA00007658"/>
    </source>
</evidence>
<dbReference type="GO" id="GO:0004571">
    <property type="term" value="F:mannosyl-oligosaccharide 1,2-alpha-mannosidase activity"/>
    <property type="evidence" value="ECO:0007669"/>
    <property type="project" value="UniProtKB-EC"/>
</dbReference>
<dbReference type="InterPro" id="IPR012341">
    <property type="entry name" value="6hp_glycosidase-like_sf"/>
</dbReference>
<evidence type="ECO:0000256" key="1">
    <source>
        <dbReference type="ARBA" id="ARBA00001913"/>
    </source>
</evidence>
<evidence type="ECO:0000313" key="14">
    <source>
        <dbReference type="Proteomes" id="UP001162131"/>
    </source>
</evidence>
<dbReference type="GO" id="GO:0005783">
    <property type="term" value="C:endoplasmic reticulum"/>
    <property type="evidence" value="ECO:0007669"/>
    <property type="project" value="TreeGrafter"/>
</dbReference>
<keyword evidence="12" id="KW-0732">Signal</keyword>
<keyword evidence="7 10" id="KW-1015">Disulfide bond</keyword>
<evidence type="ECO:0000256" key="9">
    <source>
        <dbReference type="ARBA" id="ARBA00048605"/>
    </source>
</evidence>
<dbReference type="InterPro" id="IPR001382">
    <property type="entry name" value="Glyco_hydro_47"/>
</dbReference>
<sequence length="519" mass="60316">MALFLLVLLPFAFGAVRKLEGDLEQLIYKSFEDDKYHEHSCKRPVIREYVNSWDKYQSQCMKRDLNDFAYSTYVTFLEGRTFEFVRDFNYIWKKYITLALGNDTMNPVTGAGENPKGGISHMFFANLDTLYLMGTEELFEEALKIVEKEGVLPKGQFKTADYVKDVIGGLLGGFYVSEKEGLLEKAKEAGELLPEIFSYKEYLPFESYDRVKKEGTLSHGSMKVSDISNQAEALLLYKYTGDERFLNITGKFDQLLNEKKILHEYLPVYLQSQDFKFDILKFAGPFTMDQDSVHIQRNLFNAWILSNKTAFNIKEMYDKNKNFIIRNLTLQTERGELFIASRGMDRPEHNYRMHQATCAFAGQLAIENKLLGYNASEVILAKRLMETCIHMYLDAPNNLAPNYVQFTRQGMEFEEKGFTILPDIFDGLLHLFRLTGDEMYRKAAYFVYTQIVEKCRSPYGYSNLKTNMELSGVMPDSLLSKTLKYLFLLFNRETFIPVEKYVYTPAGHVYRYVEKDIDQ</sequence>
<reference evidence="13" key="1">
    <citation type="submission" date="2021-09" db="EMBL/GenBank/DDBJ databases">
        <authorList>
            <consortium name="AG Swart"/>
            <person name="Singh M."/>
            <person name="Singh A."/>
            <person name="Seah K."/>
            <person name="Emmerich C."/>
        </authorList>
    </citation>
    <scope>NUCLEOTIDE SEQUENCE</scope>
    <source>
        <strain evidence="13">ATCC30299</strain>
    </source>
</reference>
<keyword evidence="6" id="KW-0106">Calcium</keyword>
<dbReference type="PANTHER" id="PTHR11742">
    <property type="entry name" value="MANNOSYL-OLIGOSACCHARIDE ALPHA-1,2-MANNOSIDASE-RELATED"/>
    <property type="match status" value="1"/>
</dbReference>
<comment type="caution">
    <text evidence="13">The sequence shown here is derived from an EMBL/GenBank/DDBJ whole genome shotgun (WGS) entry which is preliminary data.</text>
</comment>
<keyword evidence="5 11" id="KW-0378">Hydrolase</keyword>
<feature type="signal peptide" evidence="12">
    <location>
        <begin position="1"/>
        <end position="18"/>
    </location>
</feature>
<organism evidence="13 14">
    <name type="scientific">Blepharisma stoltei</name>
    <dbReference type="NCBI Taxonomy" id="1481888"/>
    <lineage>
        <taxon>Eukaryota</taxon>
        <taxon>Sar</taxon>
        <taxon>Alveolata</taxon>
        <taxon>Ciliophora</taxon>
        <taxon>Postciliodesmatophora</taxon>
        <taxon>Heterotrichea</taxon>
        <taxon>Heterotrichida</taxon>
        <taxon>Blepharismidae</taxon>
        <taxon>Blepharisma</taxon>
    </lineage>
</organism>
<evidence type="ECO:0000256" key="10">
    <source>
        <dbReference type="PIRSR" id="PIRSR601382-3"/>
    </source>
</evidence>
<keyword evidence="14" id="KW-1185">Reference proteome</keyword>
<evidence type="ECO:0000256" key="7">
    <source>
        <dbReference type="ARBA" id="ARBA00023157"/>
    </source>
</evidence>
<evidence type="ECO:0000256" key="12">
    <source>
        <dbReference type="SAM" id="SignalP"/>
    </source>
</evidence>
<name>A0AAU9IB61_9CILI</name>
<evidence type="ECO:0000256" key="8">
    <source>
        <dbReference type="ARBA" id="ARBA00047669"/>
    </source>
</evidence>
<keyword evidence="4" id="KW-0479">Metal-binding</keyword>
<feature type="chain" id="PRO_5043538202" description="alpha-1,2-Mannosidase" evidence="12">
    <location>
        <begin position="19"/>
        <end position="519"/>
    </location>
</feature>
<dbReference type="PRINTS" id="PR00747">
    <property type="entry name" value="GLYHDRLASE47"/>
</dbReference>
<comment type="pathway">
    <text evidence="2">Protein modification; protein glycosylation.</text>
</comment>
<feature type="disulfide bond" evidence="10">
    <location>
        <begin position="358"/>
        <end position="388"/>
    </location>
</feature>
<comment type="similarity">
    <text evidence="3 11">Belongs to the glycosyl hydrolase 47 family.</text>
</comment>
<keyword evidence="11" id="KW-0326">Glycosidase</keyword>
<dbReference type="AlphaFoldDB" id="A0AAU9IB61"/>
<dbReference type="SUPFAM" id="SSF48225">
    <property type="entry name" value="Seven-hairpin glycosidases"/>
    <property type="match status" value="1"/>
</dbReference>
<dbReference type="InterPro" id="IPR050749">
    <property type="entry name" value="Glycosyl_Hydrolase_47"/>
</dbReference>
<proteinExistence type="inferred from homology"/>
<dbReference type="GO" id="GO:0005509">
    <property type="term" value="F:calcium ion binding"/>
    <property type="evidence" value="ECO:0007669"/>
    <property type="project" value="InterPro"/>
</dbReference>
<protein>
    <recommendedName>
        <fullName evidence="11">alpha-1,2-Mannosidase</fullName>
        <ecNumber evidence="11">3.2.1.-</ecNumber>
    </recommendedName>
</protein>
<evidence type="ECO:0000256" key="2">
    <source>
        <dbReference type="ARBA" id="ARBA00004922"/>
    </source>
</evidence>
<comment type="catalytic activity">
    <reaction evidence="9">
        <text>N(4)-(alpha-D-Man-(1-&gt;2)-alpha-D-Man-(1-&gt;2)-alpha-D-Man-(1-&gt;3)-[alpha-D-Man-(1-&gt;2)-alpha-D-Man-(1-&gt;3)-[alpha-D-Man-(1-&gt;2)-alpha-D-Man-(1-&gt;6)]-alpha-D-Man-(1-&gt;6)]-beta-D-Man-(1-&gt;4)-beta-D-GlcNAc-(1-&gt;4)-beta-D-GlcNAc)-L-asparaginyl-[protein] (N-glucan mannose isomer 9A1,2,3B1,2,3) + 4 H2O = N(4)-(alpha-D-Man-(1-&gt;3)-[alpha-D-Man-(1-&gt;3)-[alpha-D-Man-(1-&gt;6)]-alpha-D-Man-(1-&gt;6)]-beta-D-Man-(1-&gt;4)-beta-D-GlcNAc-(1-&gt;4)-beta-D-GlcNAc)-L-asparaginyl-[protein] (N-glucan mannose isomer 5A1,2) + 4 beta-D-mannose</text>
        <dbReference type="Rhea" id="RHEA:56008"/>
        <dbReference type="Rhea" id="RHEA-COMP:14356"/>
        <dbReference type="Rhea" id="RHEA-COMP:14367"/>
        <dbReference type="ChEBI" id="CHEBI:15377"/>
        <dbReference type="ChEBI" id="CHEBI:28563"/>
        <dbReference type="ChEBI" id="CHEBI:59087"/>
        <dbReference type="ChEBI" id="CHEBI:139493"/>
        <dbReference type="EC" id="3.2.1.113"/>
    </reaction>
</comment>
<comment type="cofactor">
    <cofactor evidence="1">
        <name>Ca(2+)</name>
        <dbReference type="ChEBI" id="CHEBI:29108"/>
    </cofactor>
</comment>
<evidence type="ECO:0000313" key="13">
    <source>
        <dbReference type="EMBL" id="CAG9310616.1"/>
    </source>
</evidence>
<evidence type="ECO:0000256" key="6">
    <source>
        <dbReference type="ARBA" id="ARBA00022837"/>
    </source>
</evidence>
<dbReference type="GO" id="GO:0016020">
    <property type="term" value="C:membrane"/>
    <property type="evidence" value="ECO:0007669"/>
    <property type="project" value="InterPro"/>
</dbReference>
<evidence type="ECO:0000256" key="5">
    <source>
        <dbReference type="ARBA" id="ARBA00022801"/>
    </source>
</evidence>
<dbReference type="InterPro" id="IPR036026">
    <property type="entry name" value="Seven-hairpin_glycosidases"/>
</dbReference>
<dbReference type="Pfam" id="PF01532">
    <property type="entry name" value="Glyco_hydro_47"/>
    <property type="match status" value="1"/>
</dbReference>
<dbReference type="PANTHER" id="PTHR11742:SF55">
    <property type="entry name" value="ENDOPLASMIC RETICULUM MANNOSYL-OLIGOSACCHARIDE 1,2-ALPHA-MANNOSIDASE"/>
    <property type="match status" value="1"/>
</dbReference>